<comment type="similarity">
    <text evidence="22">In the central section; belongs to the HPPK family.</text>
</comment>
<evidence type="ECO:0000256" key="3">
    <source>
        <dbReference type="ARBA" id="ARBA00001353"/>
    </source>
</evidence>
<comment type="catalytic activity">
    <reaction evidence="2">
        <text>6-hydroxymethyl-7,8-dihydropterin + ATP = (7,8-dihydropterin-6-yl)methyl diphosphate + AMP + H(+)</text>
        <dbReference type="Rhea" id="RHEA:11412"/>
        <dbReference type="ChEBI" id="CHEBI:15378"/>
        <dbReference type="ChEBI" id="CHEBI:30616"/>
        <dbReference type="ChEBI" id="CHEBI:44841"/>
        <dbReference type="ChEBI" id="CHEBI:72950"/>
        <dbReference type="ChEBI" id="CHEBI:456215"/>
        <dbReference type="EC" id="2.7.6.3"/>
    </reaction>
</comment>
<feature type="non-terminal residue" evidence="26">
    <location>
        <position position="542"/>
    </location>
</feature>
<gene>
    <name evidence="26" type="primary">fol1_1</name>
    <name evidence="26" type="ORF">LOCC1_G003893</name>
</gene>
<evidence type="ECO:0000256" key="9">
    <source>
        <dbReference type="ARBA" id="ARBA00009951"/>
    </source>
</evidence>
<evidence type="ECO:0000256" key="17">
    <source>
        <dbReference type="ARBA" id="ARBA00022840"/>
    </source>
</evidence>
<dbReference type="GO" id="GO:0004150">
    <property type="term" value="F:dihydroneopterin aldolase activity"/>
    <property type="evidence" value="ECO:0007669"/>
    <property type="project" value="UniProtKB-EC"/>
</dbReference>
<dbReference type="NCBIfam" id="TIGR01496">
    <property type="entry name" value="DHPS"/>
    <property type="match status" value="1"/>
</dbReference>
<comment type="caution">
    <text evidence="26">The sequence shown here is derived from an EMBL/GenBank/DDBJ whole genome shotgun (WGS) entry which is preliminary data.</text>
</comment>
<dbReference type="GO" id="GO:0005740">
    <property type="term" value="C:mitochondrial envelope"/>
    <property type="evidence" value="ECO:0007669"/>
    <property type="project" value="TreeGrafter"/>
</dbReference>
<dbReference type="PANTHER" id="PTHR20941">
    <property type="entry name" value="FOLATE SYNTHESIS PROTEINS"/>
    <property type="match status" value="1"/>
</dbReference>
<comment type="pathway">
    <text evidence="7">Cofactor biosynthesis; tetrahydrofolate biosynthesis; 2-amino-4-hydroxy-6-hydroxymethyl-7,8-dihydropteridine diphosphate from 7,8-dihydroneopterin triphosphate: step 4/4.</text>
</comment>
<evidence type="ECO:0000256" key="22">
    <source>
        <dbReference type="ARBA" id="ARBA00061548"/>
    </source>
</evidence>
<evidence type="ECO:0000256" key="4">
    <source>
        <dbReference type="ARBA" id="ARBA00001946"/>
    </source>
</evidence>
<dbReference type="Pfam" id="PF00809">
    <property type="entry name" value="Pterin_bind"/>
    <property type="match status" value="1"/>
</dbReference>
<evidence type="ECO:0000256" key="1">
    <source>
        <dbReference type="ARBA" id="ARBA00000012"/>
    </source>
</evidence>
<evidence type="ECO:0000256" key="11">
    <source>
        <dbReference type="ARBA" id="ARBA00013043"/>
    </source>
</evidence>
<evidence type="ECO:0000256" key="15">
    <source>
        <dbReference type="ARBA" id="ARBA00022741"/>
    </source>
</evidence>
<dbReference type="PROSITE" id="PS00793">
    <property type="entry name" value="DHPS_2"/>
    <property type="match status" value="1"/>
</dbReference>
<dbReference type="PROSITE" id="PS00794">
    <property type="entry name" value="HPPK"/>
    <property type="match status" value="1"/>
</dbReference>
<comment type="function">
    <text evidence="21">Catalyzes three sequential steps of tetrahydrofolate biosynthesis.</text>
</comment>
<evidence type="ECO:0000256" key="18">
    <source>
        <dbReference type="ARBA" id="ARBA00022842"/>
    </source>
</evidence>
<comment type="cofactor">
    <cofactor evidence="4">
        <name>Mg(2+)</name>
        <dbReference type="ChEBI" id="CHEBI:18420"/>
    </cofactor>
</comment>
<evidence type="ECO:0000313" key="27">
    <source>
        <dbReference type="Proteomes" id="UP000443090"/>
    </source>
</evidence>
<keyword evidence="17" id="KW-0067">ATP-binding</keyword>
<evidence type="ECO:0000256" key="6">
    <source>
        <dbReference type="ARBA" id="ARBA00005013"/>
    </source>
</evidence>
<organism evidence="26 27">
    <name type="scientific">Lachnellula occidentalis</name>
    <dbReference type="NCBI Taxonomy" id="215460"/>
    <lineage>
        <taxon>Eukaryota</taxon>
        <taxon>Fungi</taxon>
        <taxon>Dikarya</taxon>
        <taxon>Ascomycota</taxon>
        <taxon>Pezizomycotina</taxon>
        <taxon>Leotiomycetes</taxon>
        <taxon>Helotiales</taxon>
        <taxon>Lachnaceae</taxon>
        <taxon>Lachnellula</taxon>
    </lineage>
</organism>
<dbReference type="GO" id="GO:0005524">
    <property type="term" value="F:ATP binding"/>
    <property type="evidence" value="ECO:0007669"/>
    <property type="project" value="UniProtKB-KW"/>
</dbReference>
<evidence type="ECO:0000256" key="12">
    <source>
        <dbReference type="ARBA" id="ARBA00013253"/>
    </source>
</evidence>
<dbReference type="EC" id="2.5.1.15" evidence="10"/>
<comment type="pathway">
    <text evidence="5">Cofactor biosynthesis; tetrahydrofolate biosynthesis; 7,8-dihydrofolate from 2-amino-4-hydroxy-6-hydroxymethyl-7,8-dihydropteridine diphosphate and 4-aminobenzoate: step 1/2.</text>
</comment>
<comment type="catalytic activity">
    <reaction evidence="1">
        <text>(7,8-dihydropterin-6-yl)methyl diphosphate + 4-aminobenzoate = 7,8-dihydropteroate + diphosphate</text>
        <dbReference type="Rhea" id="RHEA:19949"/>
        <dbReference type="ChEBI" id="CHEBI:17836"/>
        <dbReference type="ChEBI" id="CHEBI:17839"/>
        <dbReference type="ChEBI" id="CHEBI:33019"/>
        <dbReference type="ChEBI" id="CHEBI:72950"/>
        <dbReference type="EC" id="2.5.1.15"/>
    </reaction>
</comment>
<keyword evidence="19" id="KW-0289">Folate biosynthesis</keyword>
<comment type="similarity">
    <text evidence="8">In the N-terminal section; belongs to the DHNA family.</text>
</comment>
<evidence type="ECO:0000256" key="8">
    <source>
        <dbReference type="ARBA" id="ARBA00009640"/>
    </source>
</evidence>
<keyword evidence="16" id="KW-0418">Kinase</keyword>
<evidence type="ECO:0000256" key="10">
    <source>
        <dbReference type="ARBA" id="ARBA00012458"/>
    </source>
</evidence>
<keyword evidence="27" id="KW-1185">Reference proteome</keyword>
<evidence type="ECO:0000259" key="25">
    <source>
        <dbReference type="PROSITE" id="PS50972"/>
    </source>
</evidence>
<evidence type="ECO:0000256" key="20">
    <source>
        <dbReference type="ARBA" id="ARBA00023268"/>
    </source>
</evidence>
<dbReference type="OrthoDB" id="615426at2759"/>
<evidence type="ECO:0000256" key="21">
    <source>
        <dbReference type="ARBA" id="ARBA00058009"/>
    </source>
</evidence>
<evidence type="ECO:0000256" key="5">
    <source>
        <dbReference type="ARBA" id="ARBA00004763"/>
    </source>
</evidence>
<dbReference type="Pfam" id="PF01288">
    <property type="entry name" value="HPPK"/>
    <property type="match status" value="1"/>
</dbReference>
<evidence type="ECO:0000256" key="14">
    <source>
        <dbReference type="ARBA" id="ARBA00022723"/>
    </source>
</evidence>
<accession>A0A8H8UHC2</accession>
<name>A0A8H8UHC2_9HELO</name>
<dbReference type="SUPFAM" id="SSF51717">
    <property type="entry name" value="Dihydropteroate synthetase-like"/>
    <property type="match status" value="1"/>
</dbReference>
<dbReference type="Gene3D" id="3.20.20.20">
    <property type="entry name" value="Dihydropteroate synthase-like"/>
    <property type="match status" value="1"/>
</dbReference>
<dbReference type="AlphaFoldDB" id="A0A8H8UHC2"/>
<evidence type="ECO:0000256" key="23">
    <source>
        <dbReference type="ARBA" id="ARBA00067568"/>
    </source>
</evidence>
<dbReference type="InterPro" id="IPR035907">
    <property type="entry name" value="Hppk_sf"/>
</dbReference>
<dbReference type="PROSITE" id="PS50972">
    <property type="entry name" value="PTERIN_BINDING"/>
    <property type="match status" value="1"/>
</dbReference>
<dbReference type="InterPro" id="IPR006390">
    <property type="entry name" value="DHP_synth_dom"/>
</dbReference>
<reference evidence="26 27" key="1">
    <citation type="submission" date="2018-05" db="EMBL/GenBank/DDBJ databases">
        <title>Genome sequencing and assembly of the regulated plant pathogen Lachnellula willkommii and related sister species for the development of diagnostic species identification markers.</title>
        <authorList>
            <person name="Giroux E."/>
            <person name="Bilodeau G."/>
        </authorList>
    </citation>
    <scope>NUCLEOTIDE SEQUENCE [LARGE SCALE GENOMIC DNA]</scope>
    <source>
        <strain evidence="26 27">CBS 160.35</strain>
    </source>
</reference>
<dbReference type="GO" id="GO:0004156">
    <property type="term" value="F:dihydropteroate synthase activity"/>
    <property type="evidence" value="ECO:0007669"/>
    <property type="project" value="UniProtKB-EC"/>
</dbReference>
<dbReference type="GO" id="GO:0003848">
    <property type="term" value="F:2-amino-4-hydroxy-6-hydroxymethyldihydropteridine diphosphokinase activity"/>
    <property type="evidence" value="ECO:0007669"/>
    <property type="project" value="UniProtKB-EC"/>
</dbReference>
<dbReference type="InterPro" id="IPR011005">
    <property type="entry name" value="Dihydropteroate_synth-like_sf"/>
</dbReference>
<dbReference type="FunFam" id="3.20.20.20:FF:000006">
    <property type="entry name" value="Dihydropteroate synthase"/>
    <property type="match status" value="1"/>
</dbReference>
<dbReference type="SUPFAM" id="SSF55083">
    <property type="entry name" value="6-hydroxymethyl-7,8-dihydropterin pyrophosphokinase, HPPK"/>
    <property type="match status" value="1"/>
</dbReference>
<evidence type="ECO:0000256" key="19">
    <source>
        <dbReference type="ARBA" id="ARBA00022909"/>
    </source>
</evidence>
<feature type="domain" description="Pterin-binding" evidence="25">
    <location>
        <begin position="265"/>
        <end position="534"/>
    </location>
</feature>
<sequence length="542" mass="59919">IWWSMKSIHPRSFVKVRTLASSHVRPTQSFRGGIQHLTSLASRRHQSSLTQDVETPTPSWTPHTLAGFQVFPTEPYELSRAQADPHLAYIAFGSNMGNRIDWIEQACNEMEEQGIKILRTSSLWETNPMYVLDQDKFVNGVVEVQTALGPIELLDTLQGIERFLGREKLVDKGPRNIDLDILLYADEVVDHERLKVPHALMLEREFVLRPLAELIPAKALNSASPWKTTVDYLNALPSSQSEMTTLTPMGGSLRPIRALSPKRKTRIMAIMNFTPDSFSNEGTGSHNKELLLENLHLTAKLTGDRGATIIDVGGQSSAPKTIEAPVEEEISRVVPPIKLLKECADFKGVISIDTYRAAVAEAAVNAGAEIINDISAGRMDDKMLPLMARLGKTVILMHMRGTPVTMTQKIYTNYEPKGLIPSIAEELLERVQAAEAAGIRRWRIILDPGIGFAKKGHHALEILRRLDELRDWPGLRGLPWLIGASRKKFLGALTGVKAPKDRVYGTAATVAAATQGGADIVRVHDVGQMAKVAKVSDAIWRV</sequence>
<keyword evidence="18" id="KW-0460">Magnesium</keyword>
<evidence type="ECO:0000256" key="16">
    <source>
        <dbReference type="ARBA" id="ARBA00022777"/>
    </source>
</evidence>
<dbReference type="GO" id="GO:0016301">
    <property type="term" value="F:kinase activity"/>
    <property type="evidence" value="ECO:0007669"/>
    <property type="project" value="UniProtKB-KW"/>
</dbReference>
<dbReference type="InterPro" id="IPR000489">
    <property type="entry name" value="Pterin-binding_dom"/>
</dbReference>
<comment type="similarity">
    <text evidence="9">In the C-terminal section; belongs to the DHPS family.</text>
</comment>
<protein>
    <recommendedName>
        <fullName evidence="23">Folic acid synthesis protein FOL1</fullName>
        <ecNumber evidence="10">2.5.1.15</ecNumber>
        <ecNumber evidence="12">2.7.6.3</ecNumber>
        <ecNumber evidence="11">4.1.2.25</ecNumber>
    </recommendedName>
    <alternativeName>
        <fullName evidence="24">Folic acid synthesis protein fol1</fullName>
    </alternativeName>
</protein>
<dbReference type="PANTHER" id="PTHR20941:SF1">
    <property type="entry name" value="FOLIC ACID SYNTHESIS PROTEIN FOL1"/>
    <property type="match status" value="1"/>
</dbReference>
<dbReference type="GO" id="GO:0046872">
    <property type="term" value="F:metal ion binding"/>
    <property type="evidence" value="ECO:0007669"/>
    <property type="project" value="UniProtKB-KW"/>
</dbReference>
<keyword evidence="13" id="KW-0808">Transferase</keyword>
<evidence type="ECO:0000256" key="2">
    <source>
        <dbReference type="ARBA" id="ARBA00000198"/>
    </source>
</evidence>
<evidence type="ECO:0000256" key="13">
    <source>
        <dbReference type="ARBA" id="ARBA00022679"/>
    </source>
</evidence>
<comment type="pathway">
    <text evidence="6">Cofactor biosynthesis; tetrahydrofolate biosynthesis; 2-amino-4-hydroxy-6-hydroxymethyl-7,8-dihydropteridine diphosphate from 7,8-dihydroneopterin triphosphate: step 3/4.</text>
</comment>
<dbReference type="Proteomes" id="UP000443090">
    <property type="component" value="Unassembled WGS sequence"/>
</dbReference>
<proteinExistence type="inferred from homology"/>
<dbReference type="CDD" id="cd00739">
    <property type="entry name" value="DHPS"/>
    <property type="match status" value="1"/>
</dbReference>
<dbReference type="NCBIfam" id="TIGR01498">
    <property type="entry name" value="folK"/>
    <property type="match status" value="1"/>
</dbReference>
<dbReference type="EMBL" id="QGMI01000054">
    <property type="protein sequence ID" value="TVY48231.1"/>
    <property type="molecule type" value="Genomic_DNA"/>
</dbReference>
<dbReference type="InterPro" id="IPR045031">
    <property type="entry name" value="DHP_synth-like"/>
</dbReference>
<keyword evidence="15" id="KW-0547">Nucleotide-binding</keyword>
<evidence type="ECO:0000313" key="26">
    <source>
        <dbReference type="EMBL" id="TVY48231.1"/>
    </source>
</evidence>
<dbReference type="InterPro" id="IPR000550">
    <property type="entry name" value="Hppk"/>
</dbReference>
<evidence type="ECO:0000256" key="24">
    <source>
        <dbReference type="ARBA" id="ARBA00068111"/>
    </source>
</evidence>
<dbReference type="GO" id="GO:0046656">
    <property type="term" value="P:folic acid biosynthetic process"/>
    <property type="evidence" value="ECO:0007669"/>
    <property type="project" value="UniProtKB-KW"/>
</dbReference>
<dbReference type="Gene3D" id="3.30.70.560">
    <property type="entry name" value="7,8-Dihydro-6-hydroxymethylpterin-pyrophosphokinase HPPK"/>
    <property type="match status" value="1"/>
</dbReference>
<dbReference type="UniPathway" id="UPA00077">
    <property type="reaction ID" value="UER00155"/>
</dbReference>
<dbReference type="EC" id="2.7.6.3" evidence="12"/>
<comment type="catalytic activity">
    <reaction evidence="3">
        <text>7,8-dihydroneopterin = 6-hydroxymethyl-7,8-dihydropterin + glycolaldehyde</text>
        <dbReference type="Rhea" id="RHEA:10540"/>
        <dbReference type="ChEBI" id="CHEBI:17001"/>
        <dbReference type="ChEBI" id="CHEBI:17071"/>
        <dbReference type="ChEBI" id="CHEBI:44841"/>
        <dbReference type="EC" id="4.1.2.25"/>
    </reaction>
</comment>
<keyword evidence="14" id="KW-0479">Metal-binding</keyword>
<dbReference type="EC" id="4.1.2.25" evidence="11"/>
<keyword evidence="20" id="KW-0511">Multifunctional enzyme</keyword>
<evidence type="ECO:0000256" key="7">
    <source>
        <dbReference type="ARBA" id="ARBA00005051"/>
    </source>
</evidence>
<dbReference type="GO" id="GO:0046654">
    <property type="term" value="P:tetrahydrofolate biosynthetic process"/>
    <property type="evidence" value="ECO:0007669"/>
    <property type="project" value="UniProtKB-UniPathway"/>
</dbReference>
<dbReference type="CDD" id="cd00483">
    <property type="entry name" value="HPPK"/>
    <property type="match status" value="1"/>
</dbReference>